<feature type="compositionally biased region" description="Low complexity" evidence="5">
    <location>
        <begin position="124"/>
        <end position="136"/>
    </location>
</feature>
<evidence type="ECO:0000259" key="6">
    <source>
        <dbReference type="PROSITE" id="PS52015"/>
    </source>
</evidence>
<dbReference type="SUPFAM" id="SSF74653">
    <property type="entry name" value="TolA/TonB C-terminal domain"/>
    <property type="match status" value="1"/>
</dbReference>
<dbReference type="Proteomes" id="UP000709959">
    <property type="component" value="Unassembled WGS sequence"/>
</dbReference>
<keyword evidence="2" id="KW-0812">Transmembrane</keyword>
<feature type="compositionally biased region" description="Low complexity" evidence="5">
    <location>
        <begin position="94"/>
        <end position="113"/>
    </location>
</feature>
<evidence type="ECO:0000256" key="3">
    <source>
        <dbReference type="ARBA" id="ARBA00022989"/>
    </source>
</evidence>
<proteinExistence type="predicted"/>
<sequence length="271" mass="28360">MSQDLQAYLRSRAHLGELPWGPGLALSLALHLTLGVAFFWPRGGSTDKPEDVKVTWVNLPAALAGASGGSEAMEVGKSGERLRRVEEVAPVRQTAPAATAPDPFAAKTTTAAARGDNKDATSQGTGTTAAKGKTAAPNPVAGAVGTGNGAAFGAGSGIPGLNPSSGVQGGVGLVGGVDGDFPYTWYLQQVQTRITTNWNRVSSTQGRVQIYFRIARDGSLDRVRVEIPSGNATMDESARMAVLRSAPLQRLPEGYEGQYLGVRFWFTYLGN</sequence>
<dbReference type="GO" id="GO:0055085">
    <property type="term" value="P:transmembrane transport"/>
    <property type="evidence" value="ECO:0007669"/>
    <property type="project" value="InterPro"/>
</dbReference>
<evidence type="ECO:0000256" key="4">
    <source>
        <dbReference type="ARBA" id="ARBA00023136"/>
    </source>
</evidence>
<evidence type="ECO:0000256" key="2">
    <source>
        <dbReference type="ARBA" id="ARBA00022692"/>
    </source>
</evidence>
<accession>A0A936K7Z3</accession>
<dbReference type="InterPro" id="IPR006260">
    <property type="entry name" value="TonB/TolA_C"/>
</dbReference>
<dbReference type="Gene3D" id="3.30.1150.10">
    <property type="match status" value="1"/>
</dbReference>
<feature type="domain" description="TonB C-terminal" evidence="6">
    <location>
        <begin position="180"/>
        <end position="271"/>
    </location>
</feature>
<dbReference type="NCBIfam" id="TIGR01352">
    <property type="entry name" value="tonB_Cterm"/>
    <property type="match status" value="1"/>
</dbReference>
<dbReference type="EMBL" id="JADKCH010000010">
    <property type="protein sequence ID" value="MBK8572917.1"/>
    <property type="molecule type" value="Genomic_DNA"/>
</dbReference>
<keyword evidence="3" id="KW-1133">Transmembrane helix</keyword>
<dbReference type="Pfam" id="PF13103">
    <property type="entry name" value="TonB_2"/>
    <property type="match status" value="1"/>
</dbReference>
<dbReference type="PROSITE" id="PS52015">
    <property type="entry name" value="TONB_CTD"/>
    <property type="match status" value="1"/>
</dbReference>
<feature type="region of interest" description="Disordered" evidence="5">
    <location>
        <begin position="92"/>
        <end position="136"/>
    </location>
</feature>
<evidence type="ECO:0000256" key="1">
    <source>
        <dbReference type="ARBA" id="ARBA00004167"/>
    </source>
</evidence>
<reference evidence="7 8" key="1">
    <citation type="submission" date="2020-10" db="EMBL/GenBank/DDBJ databases">
        <title>Connecting structure to function with the recovery of over 1000 high-quality activated sludge metagenome-assembled genomes encoding full-length rRNA genes using long-read sequencing.</title>
        <authorList>
            <person name="Singleton C.M."/>
            <person name="Petriglieri F."/>
            <person name="Kristensen J.M."/>
            <person name="Kirkegaard R.H."/>
            <person name="Michaelsen T.Y."/>
            <person name="Andersen M.H."/>
            <person name="Karst S.M."/>
            <person name="Dueholm M.S."/>
            <person name="Nielsen P.H."/>
            <person name="Albertsen M."/>
        </authorList>
    </citation>
    <scope>NUCLEOTIDE SEQUENCE [LARGE SCALE GENOMIC DNA]</scope>
    <source>
        <strain evidence="7">OdNE_18-Q3-R46-58_MAXAC.008</strain>
    </source>
</reference>
<protein>
    <submittedName>
        <fullName evidence="7">TonB C-terminal domain-containing protein</fullName>
    </submittedName>
</protein>
<evidence type="ECO:0000256" key="5">
    <source>
        <dbReference type="SAM" id="MobiDB-lite"/>
    </source>
</evidence>
<name>A0A936K7Z3_9BACT</name>
<dbReference type="GO" id="GO:0016020">
    <property type="term" value="C:membrane"/>
    <property type="evidence" value="ECO:0007669"/>
    <property type="project" value="UniProtKB-SubCell"/>
</dbReference>
<comment type="subcellular location">
    <subcellularLocation>
        <location evidence="1">Membrane</location>
        <topology evidence="1">Single-pass membrane protein</topology>
    </subcellularLocation>
</comment>
<organism evidence="7 8">
    <name type="scientific">Candidatus Geothrix odensensis</name>
    <dbReference type="NCBI Taxonomy" id="2954440"/>
    <lineage>
        <taxon>Bacteria</taxon>
        <taxon>Pseudomonadati</taxon>
        <taxon>Acidobacteriota</taxon>
        <taxon>Holophagae</taxon>
        <taxon>Holophagales</taxon>
        <taxon>Holophagaceae</taxon>
        <taxon>Geothrix</taxon>
    </lineage>
</organism>
<keyword evidence="4" id="KW-0472">Membrane</keyword>
<gene>
    <name evidence="7" type="ORF">IPN91_09780</name>
</gene>
<dbReference type="InterPro" id="IPR037682">
    <property type="entry name" value="TonB_C"/>
</dbReference>
<dbReference type="AlphaFoldDB" id="A0A936K7Z3"/>
<evidence type="ECO:0000313" key="8">
    <source>
        <dbReference type="Proteomes" id="UP000709959"/>
    </source>
</evidence>
<evidence type="ECO:0000313" key="7">
    <source>
        <dbReference type="EMBL" id="MBK8572917.1"/>
    </source>
</evidence>
<comment type="caution">
    <text evidence="7">The sequence shown here is derived from an EMBL/GenBank/DDBJ whole genome shotgun (WGS) entry which is preliminary data.</text>
</comment>